<sequence>MVKVGIIGASGFIGSRTTEVFCLENIAEVRAIVRSSSSLSRLTHLNLESCIADALNTTSLETALTGCDIAIYCAAGSPWFLKQTAVSTYKAAEKAGVSRLVYLSTASVHGQAPPVGTDENSPLSDRQFLAYNNAKVWVEQKLLQLSQKGTTEVVLLRPGIVVGPGSSWIVGFANSLLSGTAYLVNHGQGICNSIYIDNLVHAIRLALTASHINQQAFLVGDAEKVTWADLYRPIAKALGFDLSQLTNIDNPAFTPSWKERLREGLKNSDLLGGTLYFATQRKKQVQQVPQQPPLNQEMAELYNCQYKLPYHKAEEMLNYAPIVSFDQADNHTVEWLASNGYSINPA</sequence>
<accession>A0A0F5YCY5</accession>
<dbReference type="Gene3D" id="3.40.50.720">
    <property type="entry name" value="NAD(P)-binding Rossmann-like Domain"/>
    <property type="match status" value="1"/>
</dbReference>
<dbReference type="Pfam" id="PF13460">
    <property type="entry name" value="NAD_binding_10"/>
    <property type="match status" value="1"/>
</dbReference>
<evidence type="ECO:0000259" key="1">
    <source>
        <dbReference type="Pfam" id="PF13460"/>
    </source>
</evidence>
<dbReference type="InterPro" id="IPR016040">
    <property type="entry name" value="NAD(P)-bd_dom"/>
</dbReference>
<comment type="caution">
    <text evidence="2">The sequence shown here is derived from an EMBL/GenBank/DDBJ whole genome shotgun (WGS) entry which is preliminary data.</text>
</comment>
<evidence type="ECO:0000313" key="2">
    <source>
        <dbReference type="EMBL" id="KKD36512.1"/>
    </source>
</evidence>
<protein>
    <recommendedName>
        <fullName evidence="1">NAD(P)-binding domain-containing protein</fullName>
    </recommendedName>
</protein>
<reference evidence="2 3" key="1">
    <citation type="submission" date="2015-06" db="EMBL/GenBank/DDBJ databases">
        <title>Draft genome assembly of filamentous brackish cyanobacterium Limnoraphis robusta strain CS-951.</title>
        <authorList>
            <person name="Willis A."/>
            <person name="Parks M."/>
            <person name="Burford M.A."/>
        </authorList>
    </citation>
    <scope>NUCLEOTIDE SEQUENCE [LARGE SCALE GENOMIC DNA]</scope>
    <source>
        <strain evidence="2 3">CS-951</strain>
    </source>
</reference>
<dbReference type="SUPFAM" id="SSF51735">
    <property type="entry name" value="NAD(P)-binding Rossmann-fold domains"/>
    <property type="match status" value="1"/>
</dbReference>
<dbReference type="GO" id="GO:0004029">
    <property type="term" value="F:aldehyde dehydrogenase (NAD+) activity"/>
    <property type="evidence" value="ECO:0007669"/>
    <property type="project" value="TreeGrafter"/>
</dbReference>
<dbReference type="PANTHER" id="PTHR48079:SF6">
    <property type="entry name" value="NAD(P)-BINDING DOMAIN-CONTAINING PROTEIN-RELATED"/>
    <property type="match status" value="1"/>
</dbReference>
<dbReference type="Proteomes" id="UP000033607">
    <property type="component" value="Unassembled WGS sequence"/>
</dbReference>
<gene>
    <name evidence="2" type="ORF">WN50_19350</name>
</gene>
<feature type="domain" description="NAD(P)-binding" evidence="1">
    <location>
        <begin position="8"/>
        <end position="140"/>
    </location>
</feature>
<dbReference type="EMBL" id="LATL02000086">
    <property type="protein sequence ID" value="KKD36512.1"/>
    <property type="molecule type" value="Genomic_DNA"/>
</dbReference>
<dbReference type="InterPro" id="IPR036291">
    <property type="entry name" value="NAD(P)-bd_dom_sf"/>
</dbReference>
<proteinExistence type="predicted"/>
<evidence type="ECO:0000313" key="3">
    <source>
        <dbReference type="Proteomes" id="UP000033607"/>
    </source>
</evidence>
<dbReference type="AlphaFoldDB" id="A0A0F5YCY5"/>
<dbReference type="GO" id="GO:0005737">
    <property type="term" value="C:cytoplasm"/>
    <property type="evidence" value="ECO:0007669"/>
    <property type="project" value="TreeGrafter"/>
</dbReference>
<dbReference type="PANTHER" id="PTHR48079">
    <property type="entry name" value="PROTEIN YEEZ"/>
    <property type="match status" value="1"/>
</dbReference>
<dbReference type="InterPro" id="IPR051783">
    <property type="entry name" value="NAD(P)-dependent_oxidoreduct"/>
</dbReference>
<dbReference type="OrthoDB" id="9774199at2"/>
<dbReference type="RefSeq" id="WP_046280222.1">
    <property type="nucleotide sequence ID" value="NZ_LATL02000086.1"/>
</dbReference>
<organism evidence="2 3">
    <name type="scientific">Limnoraphis robusta CS-951</name>
    <dbReference type="NCBI Taxonomy" id="1637645"/>
    <lineage>
        <taxon>Bacteria</taxon>
        <taxon>Bacillati</taxon>
        <taxon>Cyanobacteriota</taxon>
        <taxon>Cyanophyceae</taxon>
        <taxon>Oscillatoriophycideae</taxon>
        <taxon>Oscillatoriales</taxon>
        <taxon>Sirenicapillariaceae</taxon>
        <taxon>Limnoraphis</taxon>
    </lineage>
</organism>
<name>A0A0F5YCY5_9CYAN</name>